<name>A0A433NB80_CHLFR</name>
<gene>
    <name evidence="2" type="ORF">PCC6912_33390</name>
</gene>
<keyword evidence="1" id="KW-0472">Membrane</keyword>
<dbReference type="STRING" id="211165.GCA_000317285_06681"/>
<dbReference type="NCBIfam" id="TIGR03510">
    <property type="entry name" value="XapX"/>
    <property type="match status" value="1"/>
</dbReference>
<dbReference type="Pfam" id="PF07235">
    <property type="entry name" value="DUF1427"/>
    <property type="match status" value="1"/>
</dbReference>
<feature type="transmembrane region" description="Helical" evidence="1">
    <location>
        <begin position="27"/>
        <end position="46"/>
    </location>
</feature>
<evidence type="ECO:0000313" key="2">
    <source>
        <dbReference type="EMBL" id="RUR79165.1"/>
    </source>
</evidence>
<dbReference type="Proteomes" id="UP000268857">
    <property type="component" value="Unassembled WGS sequence"/>
</dbReference>
<evidence type="ECO:0000313" key="3">
    <source>
        <dbReference type="Proteomes" id="UP000268857"/>
    </source>
</evidence>
<evidence type="ECO:0000256" key="1">
    <source>
        <dbReference type="SAM" id="Phobius"/>
    </source>
</evidence>
<keyword evidence="1" id="KW-1133">Transmembrane helix</keyword>
<dbReference type="InterPro" id="IPR020017">
    <property type="entry name" value="XapX_domain"/>
</dbReference>
<feature type="transmembrane region" description="Helical" evidence="1">
    <location>
        <begin position="5"/>
        <end position="21"/>
    </location>
</feature>
<comment type="caution">
    <text evidence="2">The sequence shown here is derived from an EMBL/GenBank/DDBJ whole genome shotgun (WGS) entry which is preliminary data.</text>
</comment>
<proteinExistence type="predicted"/>
<dbReference type="OrthoDB" id="8778565at2"/>
<reference evidence="2 3" key="1">
    <citation type="journal article" date="2019" name="Genome Biol. Evol.">
        <title>Day and night: Metabolic profiles and evolutionary relationships of six axenic non-marine cyanobacteria.</title>
        <authorList>
            <person name="Will S.E."/>
            <person name="Henke P."/>
            <person name="Boedeker C."/>
            <person name="Huang S."/>
            <person name="Brinkmann H."/>
            <person name="Rohde M."/>
            <person name="Jarek M."/>
            <person name="Friedl T."/>
            <person name="Seufert S."/>
            <person name="Schumacher M."/>
            <person name="Overmann J."/>
            <person name="Neumann-Schaal M."/>
            <person name="Petersen J."/>
        </authorList>
    </citation>
    <scope>NUCLEOTIDE SEQUENCE [LARGE SCALE GENOMIC DNA]</scope>
    <source>
        <strain evidence="2 3">PCC 6912</strain>
    </source>
</reference>
<dbReference type="InterPro" id="IPR009872">
    <property type="entry name" value="DUF1427"/>
</dbReference>
<dbReference type="AlphaFoldDB" id="A0A433NB80"/>
<keyword evidence="3" id="KW-1185">Reference proteome</keyword>
<sequence length="55" mass="6111">MKEFMLSLVAGWIVGVLFGWLKLPLPAPPLMGFVGALGILFGAWSIEQLKHFLLR</sequence>
<keyword evidence="1" id="KW-0812">Transmembrane</keyword>
<dbReference type="EMBL" id="RSCJ01000013">
    <property type="protein sequence ID" value="RUR79165.1"/>
    <property type="molecule type" value="Genomic_DNA"/>
</dbReference>
<evidence type="ECO:0008006" key="4">
    <source>
        <dbReference type="Google" id="ProtNLM"/>
    </source>
</evidence>
<protein>
    <recommendedName>
        <fullName evidence="4">XapX domain protein</fullName>
    </recommendedName>
</protein>
<organism evidence="2 3">
    <name type="scientific">Chlorogloeopsis fritschii PCC 6912</name>
    <dbReference type="NCBI Taxonomy" id="211165"/>
    <lineage>
        <taxon>Bacteria</taxon>
        <taxon>Bacillati</taxon>
        <taxon>Cyanobacteriota</taxon>
        <taxon>Cyanophyceae</taxon>
        <taxon>Nostocales</taxon>
        <taxon>Chlorogloeopsidaceae</taxon>
        <taxon>Chlorogloeopsis</taxon>
    </lineage>
</organism>
<accession>A0A433NB80</accession>